<name>N1QGR2_SPHMS</name>
<evidence type="ECO:0000313" key="4">
    <source>
        <dbReference type="Proteomes" id="UP000016931"/>
    </source>
</evidence>
<dbReference type="GeneID" id="27898492"/>
<evidence type="ECO:0000256" key="1">
    <source>
        <dbReference type="SAM" id="MobiDB-lite"/>
    </source>
</evidence>
<dbReference type="EMBL" id="KB456265">
    <property type="protein sequence ID" value="EMF11664.1"/>
    <property type="molecule type" value="Genomic_DNA"/>
</dbReference>
<feature type="compositionally biased region" description="Polar residues" evidence="1">
    <location>
        <begin position="166"/>
        <end position="176"/>
    </location>
</feature>
<gene>
    <name evidence="3" type="ORF">SEPMUDRAFT_117643</name>
</gene>
<protein>
    <submittedName>
        <fullName evidence="3">Uncharacterized protein</fullName>
    </submittedName>
</protein>
<dbReference type="AlphaFoldDB" id="N1QGR2"/>
<keyword evidence="4" id="KW-1185">Reference proteome</keyword>
<keyword evidence="2" id="KW-1133">Transmembrane helix</keyword>
<keyword evidence="2" id="KW-0472">Membrane</keyword>
<evidence type="ECO:0000313" key="3">
    <source>
        <dbReference type="EMBL" id="EMF11664.1"/>
    </source>
</evidence>
<keyword evidence="2" id="KW-0812">Transmembrane</keyword>
<organism evidence="3 4">
    <name type="scientific">Sphaerulina musiva (strain SO2202)</name>
    <name type="common">Poplar stem canker fungus</name>
    <name type="synonym">Septoria musiva</name>
    <dbReference type="NCBI Taxonomy" id="692275"/>
    <lineage>
        <taxon>Eukaryota</taxon>
        <taxon>Fungi</taxon>
        <taxon>Dikarya</taxon>
        <taxon>Ascomycota</taxon>
        <taxon>Pezizomycotina</taxon>
        <taxon>Dothideomycetes</taxon>
        <taxon>Dothideomycetidae</taxon>
        <taxon>Mycosphaerellales</taxon>
        <taxon>Mycosphaerellaceae</taxon>
        <taxon>Sphaerulina</taxon>
    </lineage>
</organism>
<feature type="compositionally biased region" description="Pro residues" evidence="1">
    <location>
        <begin position="149"/>
        <end position="163"/>
    </location>
</feature>
<reference evidence="3 4" key="1">
    <citation type="journal article" date="2012" name="PLoS Pathog.">
        <title>Diverse lifestyles and strategies of plant pathogenesis encoded in the genomes of eighteen Dothideomycetes fungi.</title>
        <authorList>
            <person name="Ohm R.A."/>
            <person name="Feau N."/>
            <person name="Henrissat B."/>
            <person name="Schoch C.L."/>
            <person name="Horwitz B.A."/>
            <person name="Barry K.W."/>
            <person name="Condon B.J."/>
            <person name="Copeland A.C."/>
            <person name="Dhillon B."/>
            <person name="Glaser F."/>
            <person name="Hesse C.N."/>
            <person name="Kosti I."/>
            <person name="LaButti K."/>
            <person name="Lindquist E.A."/>
            <person name="Lucas S."/>
            <person name="Salamov A.A."/>
            <person name="Bradshaw R.E."/>
            <person name="Ciuffetti L."/>
            <person name="Hamelin R.C."/>
            <person name="Kema G.H.J."/>
            <person name="Lawrence C."/>
            <person name="Scott J.A."/>
            <person name="Spatafora J.W."/>
            <person name="Turgeon B.G."/>
            <person name="de Wit P.J.G.M."/>
            <person name="Zhong S."/>
            <person name="Goodwin S.B."/>
            <person name="Grigoriev I.V."/>
        </authorList>
    </citation>
    <scope>NUCLEOTIDE SEQUENCE [LARGE SCALE GENOMIC DNA]</scope>
    <source>
        <strain evidence="3 4">SO2202</strain>
    </source>
</reference>
<feature type="compositionally biased region" description="Pro residues" evidence="1">
    <location>
        <begin position="78"/>
        <end position="88"/>
    </location>
</feature>
<dbReference type="RefSeq" id="XP_016759785.1">
    <property type="nucleotide sequence ID" value="XM_016901355.1"/>
</dbReference>
<proteinExistence type="predicted"/>
<feature type="transmembrane region" description="Helical" evidence="2">
    <location>
        <begin position="212"/>
        <end position="235"/>
    </location>
</feature>
<evidence type="ECO:0000256" key="2">
    <source>
        <dbReference type="SAM" id="Phobius"/>
    </source>
</evidence>
<dbReference type="HOGENOM" id="CLU_1147801_0_0_1"/>
<dbReference type="Proteomes" id="UP000016931">
    <property type="component" value="Unassembled WGS sequence"/>
</dbReference>
<feature type="region of interest" description="Disordered" evidence="1">
    <location>
        <begin position="71"/>
        <end position="178"/>
    </location>
</feature>
<sequence length="242" mass="27656">MELPSSNPHRHMKPNAMRWYKHIKRHGFRCCGTRFNAVRDVLQHISDAHDKTYPPTLRHGLCRRRNCAGFPECRPEHPSPTPSPPPSPVTTSGPMEHHHHELSNIANLPRLSRPRRVHRPNQIAYNDESPPDTENPSKPLIGPSHHPTLPLPPFHPLPPPSLPSPDKTTTQPSKQPLATVVTVDPFQRRERQLQSLWKNVCHTFKQRAKNPWIVTCVIVALVTIGLFVWGFWALAERETGKY</sequence>
<accession>N1QGR2</accession>